<comment type="subunit">
    <text evidence="9">Forms a complex with SecD. Part of the essential Sec protein translocation apparatus which comprises SecA, SecYEG and auxiliary proteins SecDF. Other proteins may also be involved.</text>
</comment>
<dbReference type="EMBL" id="JBHSLD010000027">
    <property type="protein sequence ID" value="MFC5382464.1"/>
    <property type="molecule type" value="Genomic_DNA"/>
</dbReference>
<keyword evidence="8 9" id="KW-0472">Membrane</keyword>
<dbReference type="PRINTS" id="PR01755">
    <property type="entry name" value="SECFTRNLCASE"/>
</dbReference>
<feature type="transmembrane region" description="Helical" evidence="9">
    <location>
        <begin position="196"/>
        <end position="215"/>
    </location>
</feature>
<dbReference type="HAMAP" id="MF_01464_B">
    <property type="entry name" value="SecF_B"/>
    <property type="match status" value="1"/>
</dbReference>
<feature type="transmembrane region" description="Helical" evidence="9">
    <location>
        <begin position="168"/>
        <end position="190"/>
    </location>
</feature>
<gene>
    <name evidence="9 12" type="primary">secF</name>
    <name evidence="12" type="ORF">ACFPJ6_16990</name>
</gene>
<feature type="transmembrane region" description="Helical" evidence="9">
    <location>
        <begin position="26"/>
        <end position="46"/>
    </location>
</feature>
<dbReference type="NCBIfam" id="TIGR00966">
    <property type="entry name" value="transloc_SecF"/>
    <property type="match status" value="1"/>
</dbReference>
<evidence type="ECO:0000256" key="7">
    <source>
        <dbReference type="ARBA" id="ARBA00023010"/>
    </source>
</evidence>
<evidence type="ECO:0000256" key="6">
    <source>
        <dbReference type="ARBA" id="ARBA00022989"/>
    </source>
</evidence>
<evidence type="ECO:0000313" key="13">
    <source>
        <dbReference type="Proteomes" id="UP001596122"/>
    </source>
</evidence>
<keyword evidence="2 9" id="KW-0813">Transport</keyword>
<keyword evidence="5 9" id="KW-0653">Protein transport</keyword>
<dbReference type="Proteomes" id="UP001596122">
    <property type="component" value="Unassembled WGS sequence"/>
</dbReference>
<dbReference type="RefSeq" id="WP_340268602.1">
    <property type="nucleotide sequence ID" value="NZ_JBBEOG010000003.1"/>
</dbReference>
<keyword evidence="13" id="KW-1185">Reference proteome</keyword>
<evidence type="ECO:0000256" key="5">
    <source>
        <dbReference type="ARBA" id="ARBA00022927"/>
    </source>
</evidence>
<dbReference type="Pfam" id="PF02355">
    <property type="entry name" value="SecD_SecF_C"/>
    <property type="match status" value="1"/>
</dbReference>
<dbReference type="Gene3D" id="1.20.1640.10">
    <property type="entry name" value="Multidrug efflux transporter AcrB transmembrane domain"/>
    <property type="match status" value="1"/>
</dbReference>
<evidence type="ECO:0000256" key="8">
    <source>
        <dbReference type="ARBA" id="ARBA00023136"/>
    </source>
</evidence>
<keyword evidence="4 9" id="KW-0812">Transmembrane</keyword>
<comment type="subcellular location">
    <subcellularLocation>
        <location evidence="1 9">Cell membrane</location>
        <topology evidence="1 9">Multi-pass membrane protein</topology>
    </subcellularLocation>
</comment>
<evidence type="ECO:0000256" key="10">
    <source>
        <dbReference type="SAM" id="MobiDB-lite"/>
    </source>
</evidence>
<comment type="function">
    <text evidence="9">Part of the Sec protein translocase complex. Interacts with the SecYEG preprotein conducting channel. SecDF uses the proton motive force (PMF) to complete protein translocation after the ATP-dependent function of SecA.</text>
</comment>
<sequence length="372" mass="39594">MKFDRWGNDLYTGARSYGIVRNRRRWYVLTGVLVALAVAALLLRGLNLGIDFTGGSEFRVSAVPGEVSTLAAEDAVTGVVGDTQVQTTIIDGDNVRVRTGELSTADTEAVAEALAETYGVETSAVTSQFVGASWGEQISVRALQGLLVFLALVAVVISLYFRTWKMAVAALAALVLDMVFTVGIFAATGLEVTPSTVIGFLTVLAYSLYDTVVVFDKVRENTREALEGDTQTFAEGANLAVNQTLVRSINTSVVAILPVLAVLVIGVALLGASTLLDLALVLAIGTAVGTFSSIFVATPLLVQLREREEGIVAHDTAVLRRREGRTPVAAPAGPSVDVAEHDWSGPRSAVLAQSRQQGQRQQPRRLPRDKRG</sequence>
<evidence type="ECO:0000313" key="12">
    <source>
        <dbReference type="EMBL" id="MFC5382464.1"/>
    </source>
</evidence>
<dbReference type="InterPro" id="IPR022645">
    <property type="entry name" value="SecD/SecF_bac"/>
</dbReference>
<dbReference type="InterPro" id="IPR005665">
    <property type="entry name" value="SecF_bac"/>
</dbReference>
<feature type="transmembrane region" description="Helical" evidence="9">
    <location>
        <begin position="142"/>
        <end position="161"/>
    </location>
</feature>
<keyword evidence="6 9" id="KW-1133">Transmembrane helix</keyword>
<dbReference type="PANTHER" id="PTHR30081:SF8">
    <property type="entry name" value="PROTEIN TRANSLOCASE SUBUNIT SECF"/>
    <property type="match status" value="1"/>
</dbReference>
<comment type="similarity">
    <text evidence="9">Belongs to the SecD/SecF family. SecF subfamily.</text>
</comment>
<evidence type="ECO:0000256" key="1">
    <source>
        <dbReference type="ARBA" id="ARBA00004651"/>
    </source>
</evidence>
<dbReference type="Pfam" id="PF07549">
    <property type="entry name" value="Sec_GG"/>
    <property type="match status" value="1"/>
</dbReference>
<name>A0ABW0GR52_9MICO</name>
<evidence type="ECO:0000256" key="4">
    <source>
        <dbReference type="ARBA" id="ARBA00022692"/>
    </source>
</evidence>
<evidence type="ECO:0000256" key="2">
    <source>
        <dbReference type="ARBA" id="ARBA00022448"/>
    </source>
</evidence>
<evidence type="ECO:0000259" key="11">
    <source>
        <dbReference type="Pfam" id="PF02355"/>
    </source>
</evidence>
<feature type="domain" description="Protein export membrane protein SecD/SecF C-terminal" evidence="11">
    <location>
        <begin position="113"/>
        <end position="306"/>
    </location>
</feature>
<proteinExistence type="inferred from homology"/>
<dbReference type="SUPFAM" id="SSF82866">
    <property type="entry name" value="Multidrug efflux transporter AcrB transmembrane domain"/>
    <property type="match status" value="1"/>
</dbReference>
<keyword evidence="7 9" id="KW-0811">Translocation</keyword>
<accession>A0ABW0GR52</accession>
<reference evidence="13" key="1">
    <citation type="journal article" date="2019" name="Int. J. Syst. Evol. Microbiol.">
        <title>The Global Catalogue of Microorganisms (GCM) 10K type strain sequencing project: providing services to taxonomists for standard genome sequencing and annotation.</title>
        <authorList>
            <consortium name="The Broad Institute Genomics Platform"/>
            <consortium name="The Broad Institute Genome Sequencing Center for Infectious Disease"/>
            <person name="Wu L."/>
            <person name="Ma J."/>
        </authorList>
    </citation>
    <scope>NUCLEOTIDE SEQUENCE [LARGE SCALE GENOMIC DNA]</scope>
    <source>
        <strain evidence="13">CCUG 43114</strain>
    </source>
</reference>
<organism evidence="12 13">
    <name type="scientific">Aquipuribacter nitratireducens</name>
    <dbReference type="NCBI Taxonomy" id="650104"/>
    <lineage>
        <taxon>Bacteria</taxon>
        <taxon>Bacillati</taxon>
        <taxon>Actinomycetota</taxon>
        <taxon>Actinomycetes</taxon>
        <taxon>Micrococcales</taxon>
        <taxon>Intrasporangiaceae</taxon>
        <taxon>Aquipuribacter</taxon>
    </lineage>
</organism>
<keyword evidence="3 9" id="KW-1003">Cell membrane</keyword>
<evidence type="ECO:0000256" key="3">
    <source>
        <dbReference type="ARBA" id="ARBA00022475"/>
    </source>
</evidence>
<dbReference type="InterPro" id="IPR022813">
    <property type="entry name" value="SecD/SecF_arch_bac"/>
</dbReference>
<feature type="transmembrane region" description="Helical" evidence="9">
    <location>
        <begin position="253"/>
        <end position="272"/>
    </location>
</feature>
<evidence type="ECO:0000256" key="9">
    <source>
        <dbReference type="HAMAP-Rule" id="MF_01464"/>
    </source>
</evidence>
<feature type="region of interest" description="Disordered" evidence="10">
    <location>
        <begin position="347"/>
        <end position="372"/>
    </location>
</feature>
<feature type="compositionally biased region" description="Basic residues" evidence="10">
    <location>
        <begin position="362"/>
        <end position="372"/>
    </location>
</feature>
<feature type="transmembrane region" description="Helical" evidence="9">
    <location>
        <begin position="278"/>
        <end position="302"/>
    </location>
</feature>
<dbReference type="InterPro" id="IPR022646">
    <property type="entry name" value="SecD/SecF_CS"/>
</dbReference>
<dbReference type="PANTHER" id="PTHR30081">
    <property type="entry name" value="PROTEIN-EXPORT MEMBRANE PROTEIN SEC"/>
    <property type="match status" value="1"/>
</dbReference>
<protein>
    <recommendedName>
        <fullName evidence="9">Protein-export membrane protein SecF</fullName>
    </recommendedName>
</protein>
<comment type="caution">
    <text evidence="12">The sequence shown here is derived from an EMBL/GenBank/DDBJ whole genome shotgun (WGS) entry which is preliminary data.</text>
</comment>
<dbReference type="InterPro" id="IPR048634">
    <property type="entry name" value="SecD_SecF_C"/>
</dbReference>